<dbReference type="SUPFAM" id="SSF81321">
    <property type="entry name" value="Family A G protein-coupled receptor-like"/>
    <property type="match status" value="1"/>
</dbReference>
<name>A0AAR2LR96_PYGNA</name>
<keyword evidence="7" id="KW-0297">G-protein coupled receptor</keyword>
<dbReference type="PRINTS" id="PR00237">
    <property type="entry name" value="GPCRRHODOPSN"/>
</dbReference>
<evidence type="ECO:0000256" key="10">
    <source>
        <dbReference type="ARBA" id="ARBA00023224"/>
    </source>
</evidence>
<dbReference type="PANTHER" id="PTHR26450:SF391">
    <property type="entry name" value="ODORANT RECEPTOR-RELATED"/>
    <property type="match status" value="1"/>
</dbReference>
<evidence type="ECO:0000256" key="3">
    <source>
        <dbReference type="ARBA" id="ARBA00022606"/>
    </source>
</evidence>
<dbReference type="FunFam" id="1.20.1070.10:FF:000013">
    <property type="entry name" value="Olfactory receptor"/>
    <property type="match status" value="1"/>
</dbReference>
<evidence type="ECO:0000256" key="8">
    <source>
        <dbReference type="ARBA" id="ARBA00023136"/>
    </source>
</evidence>
<keyword evidence="6 11" id="KW-1133">Transmembrane helix</keyword>
<dbReference type="GO" id="GO:0004930">
    <property type="term" value="F:G protein-coupled receptor activity"/>
    <property type="evidence" value="ECO:0007669"/>
    <property type="project" value="UniProtKB-KW"/>
</dbReference>
<evidence type="ECO:0000259" key="12">
    <source>
        <dbReference type="PROSITE" id="PS50262"/>
    </source>
</evidence>
<keyword evidence="2" id="KW-1003">Cell membrane</keyword>
<evidence type="ECO:0000256" key="2">
    <source>
        <dbReference type="ARBA" id="ARBA00022475"/>
    </source>
</evidence>
<reference evidence="13" key="2">
    <citation type="submission" date="2025-08" db="UniProtKB">
        <authorList>
            <consortium name="Ensembl"/>
        </authorList>
    </citation>
    <scope>IDENTIFICATION</scope>
</reference>
<comment type="subcellular location">
    <subcellularLocation>
        <location evidence="1">Cell membrane</location>
        <topology evidence="1">Multi-pass membrane protein</topology>
    </subcellularLocation>
</comment>
<evidence type="ECO:0000256" key="7">
    <source>
        <dbReference type="ARBA" id="ARBA00023040"/>
    </source>
</evidence>
<dbReference type="PROSITE" id="PS50262">
    <property type="entry name" value="G_PROTEIN_RECEP_F1_2"/>
    <property type="match status" value="1"/>
</dbReference>
<proteinExistence type="predicted"/>
<feature type="transmembrane region" description="Helical" evidence="11">
    <location>
        <begin position="277"/>
        <end position="297"/>
    </location>
</feature>
<dbReference type="InterPro" id="IPR000276">
    <property type="entry name" value="GPCR_Rhodpsn"/>
</dbReference>
<evidence type="ECO:0000313" key="13">
    <source>
        <dbReference type="Ensembl" id="ENSPNAP00000077192.1"/>
    </source>
</evidence>
<organism evidence="13 14">
    <name type="scientific">Pygocentrus nattereri</name>
    <name type="common">Red-bellied piranha</name>
    <dbReference type="NCBI Taxonomy" id="42514"/>
    <lineage>
        <taxon>Eukaryota</taxon>
        <taxon>Metazoa</taxon>
        <taxon>Chordata</taxon>
        <taxon>Craniata</taxon>
        <taxon>Vertebrata</taxon>
        <taxon>Euteleostomi</taxon>
        <taxon>Actinopterygii</taxon>
        <taxon>Neopterygii</taxon>
        <taxon>Teleostei</taxon>
        <taxon>Ostariophysi</taxon>
        <taxon>Characiformes</taxon>
        <taxon>Characoidei</taxon>
        <taxon>Pygocentrus</taxon>
    </lineage>
</organism>
<feature type="transmembrane region" description="Helical" evidence="11">
    <location>
        <begin position="64"/>
        <end position="82"/>
    </location>
</feature>
<dbReference type="Ensembl" id="ENSPNAT00000057655.1">
    <property type="protein sequence ID" value="ENSPNAP00000077192.1"/>
    <property type="gene ID" value="ENSPNAG00000033708.1"/>
</dbReference>
<feature type="transmembrane region" description="Helical" evidence="11">
    <location>
        <begin position="88"/>
        <end position="109"/>
    </location>
</feature>
<dbReference type="GeneTree" id="ENSGT01150000286905"/>
<keyword evidence="8 11" id="KW-0472">Membrane</keyword>
<feature type="transmembrane region" description="Helical" evidence="11">
    <location>
        <begin position="243"/>
        <end position="265"/>
    </location>
</feature>
<sequence length="319" mass="36379">MRHLLDVFVQNISFTEFKLNGFYALGEWRPLLFIPYFLMFLLSIVANCMLLYVIISNRALHSPMFILIGLMAVLDFCGPVLFVPHMLLSLLLGWNGISLLGCLMQMFFIHYNETCQSTLLLCMALDRYFAICRPLFYHKHMEVSNFLKLIIVPLIRNGVLITTFVVLAGKRFYCATNVIDHCFCEHMALVQLACGDISINSLVGIVSAFLTLAVDFVFITISYVIIFISVLKSGKTHLKALKTCVTHIIVMICTLSFALVAFLSYRIRNDFSPSSRVFLSTMYLLFPSCCNPIIYGLRTKEIRNHFLKLVKLEVCNTVK</sequence>
<dbReference type="InterPro" id="IPR017452">
    <property type="entry name" value="GPCR_Rhodpsn_7TM"/>
</dbReference>
<evidence type="ECO:0000256" key="4">
    <source>
        <dbReference type="ARBA" id="ARBA00022692"/>
    </source>
</evidence>
<feature type="transmembrane region" description="Helical" evidence="11">
    <location>
        <begin position="33"/>
        <end position="55"/>
    </location>
</feature>
<dbReference type="InterPro" id="IPR050402">
    <property type="entry name" value="OR51/52/56-like"/>
</dbReference>
<feature type="transmembrane region" description="Helical" evidence="11">
    <location>
        <begin position="205"/>
        <end position="231"/>
    </location>
</feature>
<evidence type="ECO:0000256" key="6">
    <source>
        <dbReference type="ARBA" id="ARBA00022989"/>
    </source>
</evidence>
<dbReference type="PANTHER" id="PTHR26450">
    <property type="entry name" value="OLFACTORY RECEPTOR 56B1-RELATED"/>
    <property type="match status" value="1"/>
</dbReference>
<accession>A0AAR2LR96</accession>
<dbReference type="AlphaFoldDB" id="A0AAR2LR96"/>
<dbReference type="Proteomes" id="UP001501920">
    <property type="component" value="Chromosome 17"/>
</dbReference>
<dbReference type="SMART" id="SM01381">
    <property type="entry name" value="7TM_GPCR_Srsx"/>
    <property type="match status" value="1"/>
</dbReference>
<dbReference type="Pfam" id="PF13853">
    <property type="entry name" value="7tm_4"/>
    <property type="match status" value="1"/>
</dbReference>
<dbReference type="PRINTS" id="PR00245">
    <property type="entry name" value="OLFACTORYR"/>
</dbReference>
<keyword evidence="14" id="KW-1185">Reference proteome</keyword>
<keyword evidence="9" id="KW-0675">Receptor</keyword>
<feature type="transmembrane region" description="Helical" evidence="11">
    <location>
        <begin position="146"/>
        <end position="168"/>
    </location>
</feature>
<evidence type="ECO:0000256" key="9">
    <source>
        <dbReference type="ARBA" id="ARBA00023170"/>
    </source>
</evidence>
<dbReference type="InterPro" id="IPR000725">
    <property type="entry name" value="Olfact_rcpt"/>
</dbReference>
<keyword evidence="4 11" id="KW-0812">Transmembrane</keyword>
<keyword evidence="5" id="KW-0552">Olfaction</keyword>
<evidence type="ECO:0000256" key="11">
    <source>
        <dbReference type="SAM" id="Phobius"/>
    </source>
</evidence>
<keyword evidence="10" id="KW-0807">Transducer</keyword>
<evidence type="ECO:0000256" key="1">
    <source>
        <dbReference type="ARBA" id="ARBA00004651"/>
    </source>
</evidence>
<feature type="domain" description="G-protein coupled receptors family 1 profile" evidence="12">
    <location>
        <begin position="46"/>
        <end position="295"/>
    </location>
</feature>
<reference evidence="13" key="3">
    <citation type="submission" date="2025-09" db="UniProtKB">
        <authorList>
            <consortium name="Ensembl"/>
        </authorList>
    </citation>
    <scope>IDENTIFICATION</scope>
</reference>
<keyword evidence="3" id="KW-0716">Sensory transduction</keyword>
<dbReference type="GO" id="GO:0005886">
    <property type="term" value="C:plasma membrane"/>
    <property type="evidence" value="ECO:0007669"/>
    <property type="project" value="UniProtKB-SubCell"/>
</dbReference>
<protein>
    <recommendedName>
        <fullName evidence="12">G-protein coupled receptors family 1 profile domain-containing protein</fullName>
    </recommendedName>
</protein>
<dbReference type="GO" id="GO:0004984">
    <property type="term" value="F:olfactory receptor activity"/>
    <property type="evidence" value="ECO:0007669"/>
    <property type="project" value="InterPro"/>
</dbReference>
<dbReference type="Gene3D" id="1.20.1070.10">
    <property type="entry name" value="Rhodopsin 7-helix transmembrane proteins"/>
    <property type="match status" value="1"/>
</dbReference>
<reference evidence="13 14" key="1">
    <citation type="submission" date="2020-10" db="EMBL/GenBank/DDBJ databases">
        <title>Pygocentrus nattereri (red-bellied piranha) genome, fPygNat1, primary haplotype.</title>
        <authorList>
            <person name="Myers G."/>
            <person name="Meyer A."/>
            <person name="Karagic N."/>
            <person name="Pippel M."/>
            <person name="Winkler S."/>
            <person name="Tracey A."/>
            <person name="Wood J."/>
            <person name="Formenti G."/>
            <person name="Howe K."/>
            <person name="Fedrigo O."/>
            <person name="Jarvis E.D."/>
        </authorList>
    </citation>
    <scope>NUCLEOTIDE SEQUENCE [LARGE SCALE GENOMIC DNA]</scope>
</reference>
<evidence type="ECO:0000256" key="5">
    <source>
        <dbReference type="ARBA" id="ARBA00022725"/>
    </source>
</evidence>
<evidence type="ECO:0000313" key="14">
    <source>
        <dbReference type="Proteomes" id="UP001501920"/>
    </source>
</evidence>